<evidence type="ECO:0000313" key="5">
    <source>
        <dbReference type="EMBL" id="KQS70401.1"/>
    </source>
</evidence>
<dbReference type="SUPFAM" id="SSF48371">
    <property type="entry name" value="ARM repeat"/>
    <property type="match status" value="1"/>
</dbReference>
<proteinExistence type="predicted"/>
<dbReference type="SMART" id="SM00543">
    <property type="entry name" value="MIF4G"/>
    <property type="match status" value="1"/>
</dbReference>
<dbReference type="Gene3D" id="1.25.40.180">
    <property type="match status" value="1"/>
</dbReference>
<dbReference type="OrthoDB" id="565552at2759"/>
<dbReference type="EMBL" id="CH954177">
    <property type="protein sequence ID" value="KQS70401.1"/>
    <property type="molecule type" value="Genomic_DNA"/>
</dbReference>
<dbReference type="GO" id="GO:0008494">
    <property type="term" value="F:translation activator activity"/>
    <property type="evidence" value="ECO:0007669"/>
    <property type="project" value="TreeGrafter"/>
</dbReference>
<protein>
    <submittedName>
        <fullName evidence="5">Uncharacterized protein, isoform B</fullName>
    </submittedName>
</protein>
<evidence type="ECO:0000256" key="2">
    <source>
        <dbReference type="ARBA" id="ARBA00022490"/>
    </source>
</evidence>
<keyword evidence="3" id="KW-0810">Translation regulation</keyword>
<keyword evidence="6" id="KW-1185">Reference proteome</keyword>
<dbReference type="KEGG" id="der:6542505"/>
<evidence type="ECO:0000256" key="3">
    <source>
        <dbReference type="ARBA" id="ARBA00022845"/>
    </source>
</evidence>
<dbReference type="Pfam" id="PF02854">
    <property type="entry name" value="MIF4G"/>
    <property type="match status" value="1"/>
</dbReference>
<organism evidence="5 6">
    <name type="scientific">Drosophila erecta</name>
    <name type="common">Fruit fly</name>
    <dbReference type="NCBI Taxonomy" id="7220"/>
    <lineage>
        <taxon>Eukaryota</taxon>
        <taxon>Metazoa</taxon>
        <taxon>Ecdysozoa</taxon>
        <taxon>Arthropoda</taxon>
        <taxon>Hexapoda</taxon>
        <taxon>Insecta</taxon>
        <taxon>Pterygota</taxon>
        <taxon>Neoptera</taxon>
        <taxon>Endopterygota</taxon>
        <taxon>Diptera</taxon>
        <taxon>Brachycera</taxon>
        <taxon>Muscomorpha</taxon>
        <taxon>Ephydroidea</taxon>
        <taxon>Drosophilidae</taxon>
        <taxon>Drosophila</taxon>
        <taxon>Sophophora</taxon>
    </lineage>
</organism>
<feature type="domain" description="MIF4G" evidence="4">
    <location>
        <begin position="105"/>
        <end position="327"/>
    </location>
</feature>
<sequence>MPGLKANHRSILVTYPINNSALSGQLPLMNSPSSGNILHTTNRVKFAPEPRGHKVASHNQFGQQHNNYAQPYQTNINGVDPYMNGNALQRSKSLSSADALTRGMAGLGLGLGNEVADIGQFTPEIQALIDTALEDPNKLNSRCLMELTSQFIKRAVESRRFALPISRLCLNIIAREQKETFLEALLNTCRQWYQEREKLLFAIQGMKSPSRVRFTAFMAFLTEMFCQLKRRQLQLRTQHEGTPPPLVLLSLLSKCCEDCVRPPIRSLSEIECLFYVLTCIGQDMEQQLPQQLELLMGLVRDAFLNAGESAASIRRTLLQLIELKASHWQLPGNTVLYYTHTNN</sequence>
<name>A0A0Q5WA65_DROER</name>
<comment type="subcellular location">
    <subcellularLocation>
        <location evidence="1">Cytoplasm</location>
    </subcellularLocation>
</comment>
<dbReference type="GO" id="GO:0006446">
    <property type="term" value="P:regulation of translational initiation"/>
    <property type="evidence" value="ECO:0007669"/>
    <property type="project" value="TreeGrafter"/>
</dbReference>
<dbReference type="InterPro" id="IPR016024">
    <property type="entry name" value="ARM-type_fold"/>
</dbReference>
<dbReference type="GO" id="GO:0003723">
    <property type="term" value="F:RNA binding"/>
    <property type="evidence" value="ECO:0007669"/>
    <property type="project" value="InterPro"/>
</dbReference>
<evidence type="ECO:0000256" key="1">
    <source>
        <dbReference type="ARBA" id="ARBA00004496"/>
    </source>
</evidence>
<dbReference type="InterPro" id="IPR051367">
    <property type="entry name" value="mRNA_TranslReg/HistoneTransl"/>
</dbReference>
<reference evidence="5 6" key="1">
    <citation type="journal article" date="2007" name="Nature">
        <title>Evolution of genes and genomes on the Drosophila phylogeny.</title>
        <authorList>
            <consortium name="Drosophila 12 Genomes Consortium"/>
            <person name="Clark A.G."/>
            <person name="Eisen M.B."/>
            <person name="Smith D.R."/>
            <person name="Bergman C.M."/>
            <person name="Oliver B."/>
            <person name="Markow T.A."/>
            <person name="Kaufman T.C."/>
            <person name="Kellis M."/>
            <person name="Gelbart W."/>
            <person name="Iyer V.N."/>
            <person name="Pollard D.A."/>
            <person name="Sackton T.B."/>
            <person name="Larracuente A.M."/>
            <person name="Singh N.D."/>
            <person name="Abad J.P."/>
            <person name="Abt D.N."/>
            <person name="Adryan B."/>
            <person name="Aguade M."/>
            <person name="Akashi H."/>
            <person name="Anderson W.W."/>
            <person name="Aquadro C.F."/>
            <person name="Ardell D.H."/>
            <person name="Arguello R."/>
            <person name="Artieri C.G."/>
            <person name="Barbash D.A."/>
            <person name="Barker D."/>
            <person name="Barsanti P."/>
            <person name="Batterham P."/>
            <person name="Batzoglou S."/>
            <person name="Begun D."/>
            <person name="Bhutkar A."/>
            <person name="Blanco E."/>
            <person name="Bosak S.A."/>
            <person name="Bradley R.K."/>
            <person name="Brand A.D."/>
            <person name="Brent M.R."/>
            <person name="Brooks A.N."/>
            <person name="Brown R.H."/>
            <person name="Butlin R.K."/>
            <person name="Caggese C."/>
            <person name="Calvi B.R."/>
            <person name="Bernardo de Carvalho A."/>
            <person name="Caspi A."/>
            <person name="Castrezana S."/>
            <person name="Celniker S.E."/>
            <person name="Chang J.L."/>
            <person name="Chapple C."/>
            <person name="Chatterji S."/>
            <person name="Chinwalla A."/>
            <person name="Civetta A."/>
            <person name="Clifton S.W."/>
            <person name="Comeron J.M."/>
            <person name="Costello J.C."/>
            <person name="Coyne J.A."/>
            <person name="Daub J."/>
            <person name="David R.G."/>
            <person name="Delcher A.L."/>
            <person name="Delehaunty K."/>
            <person name="Do C.B."/>
            <person name="Ebling H."/>
            <person name="Edwards K."/>
            <person name="Eickbush T."/>
            <person name="Evans J.D."/>
            <person name="Filipski A."/>
            <person name="Findeiss S."/>
            <person name="Freyhult E."/>
            <person name="Fulton L."/>
            <person name="Fulton R."/>
            <person name="Garcia A.C."/>
            <person name="Gardiner A."/>
            <person name="Garfield D.A."/>
            <person name="Garvin B.E."/>
            <person name="Gibson G."/>
            <person name="Gilbert D."/>
            <person name="Gnerre S."/>
            <person name="Godfrey J."/>
            <person name="Good R."/>
            <person name="Gotea V."/>
            <person name="Gravely B."/>
            <person name="Greenberg A.J."/>
            <person name="Griffiths-Jones S."/>
            <person name="Gross S."/>
            <person name="Guigo R."/>
            <person name="Gustafson E.A."/>
            <person name="Haerty W."/>
            <person name="Hahn M.W."/>
            <person name="Halligan D.L."/>
            <person name="Halpern A.L."/>
            <person name="Halter G.M."/>
            <person name="Han M.V."/>
            <person name="Heger A."/>
            <person name="Hillier L."/>
            <person name="Hinrichs A.S."/>
            <person name="Holmes I."/>
            <person name="Hoskins R.A."/>
            <person name="Hubisz M.J."/>
            <person name="Hultmark D."/>
            <person name="Huntley M.A."/>
            <person name="Jaffe D.B."/>
            <person name="Jagadeeshan S."/>
            <person name="Jeck W.R."/>
            <person name="Johnson J."/>
            <person name="Jones C.D."/>
            <person name="Jordan W.C."/>
            <person name="Karpen G.H."/>
            <person name="Kataoka E."/>
            <person name="Keightley P.D."/>
            <person name="Kheradpour P."/>
            <person name="Kirkness E.F."/>
            <person name="Koerich L.B."/>
            <person name="Kristiansen K."/>
            <person name="Kudrna D."/>
            <person name="Kulathinal R.J."/>
            <person name="Kumar S."/>
            <person name="Kwok R."/>
            <person name="Lander E."/>
            <person name="Langley C.H."/>
            <person name="Lapoint R."/>
            <person name="Lazzaro B.P."/>
            <person name="Lee S.J."/>
            <person name="Levesque L."/>
            <person name="Li R."/>
            <person name="Lin C.F."/>
            <person name="Lin M.F."/>
            <person name="Lindblad-Toh K."/>
            <person name="Llopart A."/>
            <person name="Long M."/>
            <person name="Low L."/>
            <person name="Lozovsky E."/>
            <person name="Lu J."/>
            <person name="Luo M."/>
            <person name="Machado C.A."/>
            <person name="Makalowski W."/>
            <person name="Marzo M."/>
            <person name="Matsuda M."/>
            <person name="Matzkin L."/>
            <person name="McAllister B."/>
            <person name="McBride C.S."/>
            <person name="McKernan B."/>
            <person name="McKernan K."/>
            <person name="Mendez-Lago M."/>
            <person name="Minx P."/>
            <person name="Mollenhauer M.U."/>
            <person name="Montooth K."/>
            <person name="Mount S.M."/>
            <person name="Mu X."/>
            <person name="Myers E."/>
            <person name="Negre B."/>
            <person name="Newfeld S."/>
            <person name="Nielsen R."/>
            <person name="Noor M.A."/>
            <person name="O'Grady P."/>
            <person name="Pachter L."/>
            <person name="Papaceit M."/>
            <person name="Parisi M.J."/>
            <person name="Parisi M."/>
            <person name="Parts L."/>
            <person name="Pedersen J.S."/>
            <person name="Pesole G."/>
            <person name="Phillippy A.M."/>
            <person name="Ponting C.P."/>
            <person name="Pop M."/>
            <person name="Porcelli D."/>
            <person name="Powell J.R."/>
            <person name="Prohaska S."/>
            <person name="Pruitt K."/>
            <person name="Puig M."/>
            <person name="Quesneville H."/>
            <person name="Ram K.R."/>
            <person name="Rand D."/>
            <person name="Rasmussen M.D."/>
            <person name="Reed L.K."/>
            <person name="Reenan R."/>
            <person name="Reily A."/>
            <person name="Remington K.A."/>
            <person name="Rieger T.T."/>
            <person name="Ritchie M.G."/>
            <person name="Robin C."/>
            <person name="Rogers Y.H."/>
            <person name="Rohde C."/>
            <person name="Rozas J."/>
            <person name="Rubenfield M.J."/>
            <person name="Ruiz A."/>
            <person name="Russo S."/>
            <person name="Salzberg S.L."/>
            <person name="Sanchez-Gracia A."/>
            <person name="Saranga D.J."/>
            <person name="Sato H."/>
            <person name="Schaeffer S.W."/>
            <person name="Schatz M.C."/>
            <person name="Schlenke T."/>
            <person name="Schwartz R."/>
            <person name="Segarra C."/>
            <person name="Singh R.S."/>
            <person name="Sirot L."/>
            <person name="Sirota M."/>
            <person name="Sisneros N.B."/>
            <person name="Smith C.D."/>
            <person name="Smith T.F."/>
            <person name="Spieth J."/>
            <person name="Stage D.E."/>
            <person name="Stark A."/>
            <person name="Stephan W."/>
            <person name="Strausberg R.L."/>
            <person name="Strempel S."/>
            <person name="Sturgill D."/>
            <person name="Sutton G."/>
            <person name="Sutton G.G."/>
            <person name="Tao W."/>
            <person name="Teichmann S."/>
            <person name="Tobari Y.N."/>
            <person name="Tomimura Y."/>
            <person name="Tsolas J.M."/>
            <person name="Valente V.L."/>
            <person name="Venter E."/>
            <person name="Venter J.C."/>
            <person name="Vicario S."/>
            <person name="Vieira F.G."/>
            <person name="Vilella A.J."/>
            <person name="Villasante A."/>
            <person name="Walenz B."/>
            <person name="Wang J."/>
            <person name="Wasserman M."/>
            <person name="Watts T."/>
            <person name="Wilson D."/>
            <person name="Wilson R.K."/>
            <person name="Wing R.A."/>
            <person name="Wolfner M.F."/>
            <person name="Wong A."/>
            <person name="Wong G.K."/>
            <person name="Wu C.I."/>
            <person name="Wu G."/>
            <person name="Yamamoto D."/>
            <person name="Yang H.P."/>
            <person name="Yang S.P."/>
            <person name="Yorke J.A."/>
            <person name="Yoshida K."/>
            <person name="Zdobnov E."/>
            <person name="Zhang P."/>
            <person name="Zhang Y."/>
            <person name="Zimin A.V."/>
            <person name="Baldwin J."/>
            <person name="Abdouelleil A."/>
            <person name="Abdulkadir J."/>
            <person name="Abebe A."/>
            <person name="Abera B."/>
            <person name="Abreu J."/>
            <person name="Acer S.C."/>
            <person name="Aftuck L."/>
            <person name="Alexander A."/>
            <person name="An P."/>
            <person name="Anderson E."/>
            <person name="Anderson S."/>
            <person name="Arachi H."/>
            <person name="Azer M."/>
            <person name="Bachantsang P."/>
            <person name="Barry A."/>
            <person name="Bayul T."/>
            <person name="Berlin A."/>
            <person name="Bessette D."/>
            <person name="Bloom T."/>
            <person name="Blye J."/>
            <person name="Boguslavskiy L."/>
            <person name="Bonnet C."/>
            <person name="Boukhgalter B."/>
            <person name="Bourzgui I."/>
            <person name="Brown A."/>
            <person name="Cahill P."/>
            <person name="Channer S."/>
            <person name="Cheshatsang Y."/>
            <person name="Chuda L."/>
            <person name="Citroen M."/>
            <person name="Collymore A."/>
            <person name="Cooke P."/>
            <person name="Costello M."/>
            <person name="D'Aco K."/>
            <person name="Daza R."/>
            <person name="De Haan G."/>
            <person name="DeGray S."/>
            <person name="DeMaso C."/>
            <person name="Dhargay N."/>
            <person name="Dooley K."/>
            <person name="Dooley E."/>
            <person name="Doricent M."/>
            <person name="Dorje P."/>
            <person name="Dorjee K."/>
            <person name="Dupes A."/>
            <person name="Elong R."/>
            <person name="Falk J."/>
            <person name="Farina A."/>
            <person name="Faro S."/>
            <person name="Ferguson D."/>
            <person name="Fisher S."/>
            <person name="Foley C.D."/>
            <person name="Franke A."/>
            <person name="Friedrich D."/>
            <person name="Gadbois L."/>
            <person name="Gearin G."/>
            <person name="Gearin C.R."/>
            <person name="Giannoukos G."/>
            <person name="Goode T."/>
            <person name="Graham J."/>
            <person name="Grandbois E."/>
            <person name="Grewal S."/>
            <person name="Gyaltsen K."/>
            <person name="Hafez N."/>
            <person name="Hagos B."/>
            <person name="Hall J."/>
            <person name="Henson C."/>
            <person name="Hollinger A."/>
            <person name="Honan T."/>
            <person name="Huard M.D."/>
            <person name="Hughes L."/>
            <person name="Hurhula B."/>
            <person name="Husby M.E."/>
            <person name="Kamat A."/>
            <person name="Kanga B."/>
            <person name="Kashin S."/>
            <person name="Khazanovich D."/>
            <person name="Kisner P."/>
            <person name="Lance K."/>
            <person name="Lara M."/>
            <person name="Lee W."/>
            <person name="Lennon N."/>
            <person name="Letendre F."/>
            <person name="LeVine R."/>
            <person name="Lipovsky A."/>
            <person name="Liu X."/>
            <person name="Liu J."/>
            <person name="Liu S."/>
            <person name="Lokyitsang T."/>
            <person name="Lokyitsang Y."/>
            <person name="Lubonja R."/>
            <person name="Lui A."/>
            <person name="MacDonald P."/>
            <person name="Magnisalis V."/>
            <person name="Maru K."/>
            <person name="Matthews C."/>
            <person name="McCusker W."/>
            <person name="McDonough S."/>
            <person name="Mehta T."/>
            <person name="Meldrim J."/>
            <person name="Meneus L."/>
            <person name="Mihai O."/>
            <person name="Mihalev A."/>
            <person name="Mihova T."/>
            <person name="Mittelman R."/>
            <person name="Mlenga V."/>
            <person name="Montmayeur A."/>
            <person name="Mulrain L."/>
            <person name="Navidi A."/>
            <person name="Naylor J."/>
            <person name="Negash T."/>
            <person name="Nguyen T."/>
            <person name="Nguyen N."/>
            <person name="Nicol R."/>
            <person name="Norbu C."/>
            <person name="Norbu N."/>
            <person name="Novod N."/>
            <person name="O'Neill B."/>
            <person name="Osman S."/>
            <person name="Markiewicz E."/>
            <person name="Oyono O.L."/>
            <person name="Patti C."/>
            <person name="Phunkhang P."/>
            <person name="Pierre F."/>
            <person name="Priest M."/>
            <person name="Raghuraman S."/>
            <person name="Rege F."/>
            <person name="Reyes R."/>
            <person name="Rise C."/>
            <person name="Rogov P."/>
            <person name="Ross K."/>
            <person name="Ryan E."/>
            <person name="Settipalli S."/>
            <person name="Shea T."/>
            <person name="Sherpa N."/>
            <person name="Shi L."/>
            <person name="Shih D."/>
            <person name="Sparrow T."/>
            <person name="Spaulding J."/>
            <person name="Stalker J."/>
            <person name="Stange-Thomann N."/>
            <person name="Stavropoulos S."/>
            <person name="Stone C."/>
            <person name="Strader C."/>
            <person name="Tesfaye S."/>
            <person name="Thomson T."/>
            <person name="Thoulutsang Y."/>
            <person name="Thoulutsang D."/>
            <person name="Topham K."/>
            <person name="Topping I."/>
            <person name="Tsamla T."/>
            <person name="Vassiliev H."/>
            <person name="Vo A."/>
            <person name="Wangchuk T."/>
            <person name="Wangdi T."/>
            <person name="Weiand M."/>
            <person name="Wilkinson J."/>
            <person name="Wilson A."/>
            <person name="Yadav S."/>
            <person name="Young G."/>
            <person name="Yu Q."/>
            <person name="Zembek L."/>
            <person name="Zhong D."/>
            <person name="Zimmer A."/>
            <person name="Zwirko Z."/>
            <person name="Jaffe D.B."/>
            <person name="Alvarez P."/>
            <person name="Brockman W."/>
            <person name="Butler J."/>
            <person name="Chin C."/>
            <person name="Gnerre S."/>
            <person name="Grabherr M."/>
            <person name="Kleber M."/>
            <person name="Mauceli E."/>
            <person name="MacCallum I."/>
        </authorList>
    </citation>
    <scope>NUCLEOTIDE SEQUENCE [LARGE SCALE GENOMIC DNA]</scope>
    <source>
        <strain evidence="5 6">TSC#14021-0224.01</strain>
    </source>
</reference>
<gene>
    <name evidence="5" type="primary">Dere\GG23999</name>
    <name evidence="5" type="synonym">dere_GLEANR_8769</name>
    <name evidence="5" type="synonym">GG23999</name>
    <name evidence="5" type="ORF">Dere_GG23999</name>
</gene>
<dbReference type="AlphaFoldDB" id="A0A0Q5WA65"/>
<dbReference type="Proteomes" id="UP000008711">
    <property type="component" value="Unassembled WGS sequence"/>
</dbReference>
<reference evidence="5 6" key="2">
    <citation type="journal article" date="2008" name="Bioinformatics">
        <title>Assembly reconciliation.</title>
        <authorList>
            <person name="Zimin A.V."/>
            <person name="Smith D.R."/>
            <person name="Sutton G."/>
            <person name="Yorke J.A."/>
        </authorList>
    </citation>
    <scope>NUCLEOTIDE SEQUENCE [LARGE SCALE GENOMIC DNA]</scope>
    <source>
        <strain evidence="5 6">TSC#14021-0224.01</strain>
    </source>
</reference>
<evidence type="ECO:0000259" key="4">
    <source>
        <dbReference type="SMART" id="SM00543"/>
    </source>
</evidence>
<dbReference type="PANTHER" id="PTHR23254:SF16">
    <property type="entry name" value="CBP80_20-DEPENDENT TRANSLATION INITIATION FACTOR"/>
    <property type="match status" value="1"/>
</dbReference>
<keyword evidence="2" id="KW-0963">Cytoplasm</keyword>
<accession>A0A0Q5WA65</accession>
<dbReference type="PANTHER" id="PTHR23254">
    <property type="entry name" value="EIF4G DOMAIN PROTEIN"/>
    <property type="match status" value="1"/>
</dbReference>
<dbReference type="InterPro" id="IPR003890">
    <property type="entry name" value="MIF4G-like_typ-3"/>
</dbReference>
<evidence type="ECO:0000313" key="6">
    <source>
        <dbReference type="Proteomes" id="UP000008711"/>
    </source>
</evidence>
<dbReference type="GO" id="GO:0005829">
    <property type="term" value="C:cytosol"/>
    <property type="evidence" value="ECO:0007669"/>
    <property type="project" value="TreeGrafter"/>
</dbReference>
<dbReference type="FunFam" id="1.25.40.180:FF:000039">
    <property type="entry name" value="Uncharacterized protein, isoform B"/>
    <property type="match status" value="1"/>
</dbReference>